<accession>K6VVF3</accession>
<protein>
    <submittedName>
        <fullName evidence="2">Uncharacterized protein</fullName>
    </submittedName>
</protein>
<evidence type="ECO:0000313" key="3">
    <source>
        <dbReference type="Proteomes" id="UP000008495"/>
    </source>
</evidence>
<comment type="caution">
    <text evidence="2">The sequence shown here is derived from an EMBL/GenBank/DDBJ whole genome shotgun (WGS) entry which is preliminary data.</text>
</comment>
<keyword evidence="3" id="KW-1185">Reference proteome</keyword>
<sequence length="210" mass="22892">MKRPTRRIIAIGGAIVATAALLTATPAPKTVAPLRSAPVAAITHHDLTPAQDTPLVSGLVADRAETPTRTKRLSQRELLATLADELQVDQKTLRKAIARTRADLKKKRAPHTRRTVTDRATLTATLAHHLGLPPEKVGRSLDTVSAEQRARRRAALEKRLDTAKRAKKITPGQRDKILRAHDEGTLGKHPGTAIRLEHLVRGGSESRVRP</sequence>
<name>K6VVF3_9MICO</name>
<dbReference type="RefSeq" id="WP_006504083.1">
    <property type="nucleotide sequence ID" value="NZ_BAGZ01000022.1"/>
</dbReference>
<proteinExistence type="predicted"/>
<dbReference type="EMBL" id="BAGZ01000022">
    <property type="protein sequence ID" value="GAB79325.1"/>
    <property type="molecule type" value="Genomic_DNA"/>
</dbReference>
<gene>
    <name evidence="2" type="ORF">AUCHE_22_00950</name>
</gene>
<dbReference type="AlphaFoldDB" id="K6VVF3"/>
<evidence type="ECO:0000313" key="2">
    <source>
        <dbReference type="EMBL" id="GAB79325.1"/>
    </source>
</evidence>
<dbReference type="OrthoDB" id="9996061at2"/>
<feature type="chain" id="PRO_5003899255" evidence="1">
    <location>
        <begin position="20"/>
        <end position="210"/>
    </location>
</feature>
<evidence type="ECO:0000256" key="1">
    <source>
        <dbReference type="SAM" id="SignalP"/>
    </source>
</evidence>
<organism evidence="2 3">
    <name type="scientific">Austwickia chelonae NBRC 105200</name>
    <dbReference type="NCBI Taxonomy" id="1184607"/>
    <lineage>
        <taxon>Bacteria</taxon>
        <taxon>Bacillati</taxon>
        <taxon>Actinomycetota</taxon>
        <taxon>Actinomycetes</taxon>
        <taxon>Micrococcales</taxon>
        <taxon>Dermatophilaceae</taxon>
        <taxon>Austwickia</taxon>
    </lineage>
</organism>
<dbReference type="Proteomes" id="UP000008495">
    <property type="component" value="Unassembled WGS sequence"/>
</dbReference>
<feature type="signal peptide" evidence="1">
    <location>
        <begin position="1"/>
        <end position="19"/>
    </location>
</feature>
<reference evidence="2 3" key="1">
    <citation type="submission" date="2012-08" db="EMBL/GenBank/DDBJ databases">
        <title>Whole genome shotgun sequence of Austwickia chelonae NBRC 105200.</title>
        <authorList>
            <person name="Yoshida I."/>
            <person name="Hosoyama A."/>
            <person name="Tsuchikane K."/>
            <person name="Katsumata H."/>
            <person name="Ando Y."/>
            <person name="Ohji S."/>
            <person name="Hamada M."/>
            <person name="Tamura T."/>
            <person name="Yamazoe A."/>
            <person name="Yamazaki S."/>
            <person name="Fujita N."/>
        </authorList>
    </citation>
    <scope>NUCLEOTIDE SEQUENCE [LARGE SCALE GENOMIC DNA]</scope>
    <source>
        <strain evidence="2 3">NBRC 105200</strain>
    </source>
</reference>
<keyword evidence="1" id="KW-0732">Signal</keyword>